<keyword evidence="1" id="KW-0732">Signal</keyword>
<proteinExistence type="predicted"/>
<evidence type="ECO:0000256" key="1">
    <source>
        <dbReference type="SAM" id="SignalP"/>
    </source>
</evidence>
<dbReference type="AlphaFoldDB" id="A0A5J4V3K8"/>
<protein>
    <submittedName>
        <fullName evidence="2">Uncharacterized protein</fullName>
    </submittedName>
</protein>
<dbReference type="Proteomes" id="UP000324800">
    <property type="component" value="Unassembled WGS sequence"/>
</dbReference>
<reference evidence="2 3" key="1">
    <citation type="submission" date="2019-03" db="EMBL/GenBank/DDBJ databases">
        <title>Single cell metagenomics reveals metabolic interactions within the superorganism composed of flagellate Streblomastix strix and complex community of Bacteroidetes bacteria on its surface.</title>
        <authorList>
            <person name="Treitli S.C."/>
            <person name="Kolisko M."/>
            <person name="Husnik F."/>
            <person name="Keeling P."/>
            <person name="Hampl V."/>
        </authorList>
    </citation>
    <scope>NUCLEOTIDE SEQUENCE [LARGE SCALE GENOMIC DNA]</scope>
    <source>
        <strain evidence="2">ST1C</strain>
    </source>
</reference>
<gene>
    <name evidence="2" type="ORF">EZS28_027860</name>
</gene>
<name>A0A5J4V3K8_9EUKA</name>
<sequence length="67" mass="7799">MFHTVGFFALLGLFKFNLQTIACTISDYTASLLTENKEIYIKNKRQASLFCECDQRMVVEWGMQIKI</sequence>
<feature type="signal peptide" evidence="1">
    <location>
        <begin position="1"/>
        <end position="22"/>
    </location>
</feature>
<evidence type="ECO:0000313" key="2">
    <source>
        <dbReference type="EMBL" id="KAA6376615.1"/>
    </source>
</evidence>
<feature type="chain" id="PRO_5023808672" evidence="1">
    <location>
        <begin position="23"/>
        <end position="67"/>
    </location>
</feature>
<organism evidence="2 3">
    <name type="scientific">Streblomastix strix</name>
    <dbReference type="NCBI Taxonomy" id="222440"/>
    <lineage>
        <taxon>Eukaryota</taxon>
        <taxon>Metamonada</taxon>
        <taxon>Preaxostyla</taxon>
        <taxon>Oxymonadida</taxon>
        <taxon>Streblomastigidae</taxon>
        <taxon>Streblomastix</taxon>
    </lineage>
</organism>
<accession>A0A5J4V3K8</accession>
<comment type="caution">
    <text evidence="2">The sequence shown here is derived from an EMBL/GenBank/DDBJ whole genome shotgun (WGS) entry which is preliminary data.</text>
</comment>
<evidence type="ECO:0000313" key="3">
    <source>
        <dbReference type="Proteomes" id="UP000324800"/>
    </source>
</evidence>
<dbReference type="EMBL" id="SNRW01010405">
    <property type="protein sequence ID" value="KAA6376615.1"/>
    <property type="molecule type" value="Genomic_DNA"/>
</dbReference>